<organism evidence="2 3">
    <name type="scientific">Novosphingobium piscinae</name>
    <dbReference type="NCBI Taxonomy" id="1507448"/>
    <lineage>
        <taxon>Bacteria</taxon>
        <taxon>Pseudomonadati</taxon>
        <taxon>Pseudomonadota</taxon>
        <taxon>Alphaproteobacteria</taxon>
        <taxon>Sphingomonadales</taxon>
        <taxon>Sphingomonadaceae</taxon>
        <taxon>Novosphingobium</taxon>
    </lineage>
</organism>
<dbReference type="EMBL" id="JACLAX010000002">
    <property type="protein sequence ID" value="MBC2668215.1"/>
    <property type="molecule type" value="Genomic_DNA"/>
</dbReference>
<feature type="transmembrane region" description="Helical" evidence="1">
    <location>
        <begin position="39"/>
        <end position="58"/>
    </location>
</feature>
<keyword evidence="1" id="KW-0472">Membrane</keyword>
<reference evidence="2 3" key="1">
    <citation type="submission" date="2020-08" db="EMBL/GenBank/DDBJ databases">
        <title>The genome sequence of type strain Novosphingobium piscinae KCTC 42194.</title>
        <authorList>
            <person name="Liu Y."/>
        </authorList>
    </citation>
    <scope>NUCLEOTIDE SEQUENCE [LARGE SCALE GENOMIC DNA]</scope>
    <source>
        <strain evidence="2 3">KCTC 42194</strain>
    </source>
</reference>
<protein>
    <submittedName>
        <fullName evidence="2">Uncharacterized protein</fullName>
    </submittedName>
</protein>
<accession>A0A7X1FWD9</accession>
<comment type="caution">
    <text evidence="2">The sequence shown here is derived from an EMBL/GenBank/DDBJ whole genome shotgun (WGS) entry which is preliminary data.</text>
</comment>
<name>A0A7X1FWD9_9SPHN</name>
<keyword evidence="1" id="KW-0812">Transmembrane</keyword>
<keyword evidence="3" id="KW-1185">Reference proteome</keyword>
<proteinExistence type="predicted"/>
<gene>
    <name evidence="2" type="ORF">H7F53_03545</name>
</gene>
<keyword evidence="1" id="KW-1133">Transmembrane helix</keyword>
<sequence>MGHEVEVTGWRAGFNGLSCDQVWLAGTPRPRRSRIRWDLPIAGALAVIGIAASLWGVVSSFR</sequence>
<evidence type="ECO:0000313" key="2">
    <source>
        <dbReference type="EMBL" id="MBC2668215.1"/>
    </source>
</evidence>
<evidence type="ECO:0000256" key="1">
    <source>
        <dbReference type="SAM" id="Phobius"/>
    </source>
</evidence>
<dbReference type="AlphaFoldDB" id="A0A7X1FWD9"/>
<dbReference type="Proteomes" id="UP000551327">
    <property type="component" value="Unassembled WGS sequence"/>
</dbReference>
<evidence type="ECO:0000313" key="3">
    <source>
        <dbReference type="Proteomes" id="UP000551327"/>
    </source>
</evidence>